<proteinExistence type="predicted"/>
<comment type="caution">
    <text evidence="1">The sequence shown here is derived from an EMBL/GenBank/DDBJ whole genome shotgun (WGS) entry which is preliminary data.</text>
</comment>
<dbReference type="EMBL" id="JASNWA010000003">
    <property type="protein sequence ID" value="KAK3179049.1"/>
    <property type="molecule type" value="Genomic_DNA"/>
</dbReference>
<protein>
    <submittedName>
        <fullName evidence="1">Uncharacterized protein</fullName>
    </submittedName>
</protein>
<evidence type="ECO:0000313" key="2">
    <source>
        <dbReference type="Proteomes" id="UP001276659"/>
    </source>
</evidence>
<keyword evidence="2" id="KW-1185">Reference proteome</keyword>
<reference evidence="1" key="1">
    <citation type="submission" date="2022-11" db="EMBL/GenBank/DDBJ databases">
        <title>Chromosomal genome sequence assembly and mating type (MAT) locus characterization of the leprose asexual lichenized fungus Lepraria neglecta (Nyl.) Erichsen.</title>
        <authorList>
            <person name="Allen J.L."/>
            <person name="Pfeffer B."/>
        </authorList>
    </citation>
    <scope>NUCLEOTIDE SEQUENCE</scope>
    <source>
        <strain evidence="1">Allen 5258</strain>
    </source>
</reference>
<dbReference type="Proteomes" id="UP001276659">
    <property type="component" value="Unassembled WGS sequence"/>
</dbReference>
<name>A0AAE0DQ49_9LECA</name>
<sequence>MVNATNLTCFADNAACPMQSEIEQIQAHLYGELASGSQCSNYEDISEVLSSDGNPLVWCKQIENQQEYAFRFSEINPQDRLRVYPRITNRIITVSSGQCYQYNITAGSHRPALDLNGDKAAVTWAYSNGTVNGSVTIPTEMSALDSTTYIYNGTKIPQNETESSCGPRCMWMWAFKALGTFAIDQDQPMALFQCPITVSPVSNVTEDTQIVSDGMAKLAASAIGLQGRFTNPPQLNGTRIWTQYQMYPWG</sequence>
<dbReference type="AlphaFoldDB" id="A0AAE0DQ49"/>
<evidence type="ECO:0000313" key="1">
    <source>
        <dbReference type="EMBL" id="KAK3179049.1"/>
    </source>
</evidence>
<accession>A0AAE0DQ49</accession>
<gene>
    <name evidence="1" type="ORF">OEA41_001188</name>
</gene>
<organism evidence="1 2">
    <name type="scientific">Lepraria neglecta</name>
    <dbReference type="NCBI Taxonomy" id="209136"/>
    <lineage>
        <taxon>Eukaryota</taxon>
        <taxon>Fungi</taxon>
        <taxon>Dikarya</taxon>
        <taxon>Ascomycota</taxon>
        <taxon>Pezizomycotina</taxon>
        <taxon>Lecanoromycetes</taxon>
        <taxon>OSLEUM clade</taxon>
        <taxon>Lecanoromycetidae</taxon>
        <taxon>Lecanorales</taxon>
        <taxon>Lecanorineae</taxon>
        <taxon>Stereocaulaceae</taxon>
        <taxon>Lepraria</taxon>
    </lineage>
</organism>